<dbReference type="PROSITE" id="PS00061">
    <property type="entry name" value="ADH_SHORT"/>
    <property type="match status" value="1"/>
</dbReference>
<dbReference type="InterPro" id="IPR036291">
    <property type="entry name" value="NAD(P)-bd_dom_sf"/>
</dbReference>
<dbReference type="Gene3D" id="3.40.50.720">
    <property type="entry name" value="NAD(P)-binding Rossmann-like Domain"/>
    <property type="match status" value="1"/>
</dbReference>
<keyword evidence="6" id="KW-0812">Transmembrane</keyword>
<dbReference type="InterPro" id="IPR051019">
    <property type="entry name" value="VLCFA-Steroid_DH"/>
</dbReference>
<dbReference type="Proteomes" id="UP000813463">
    <property type="component" value="Chromosome 1"/>
</dbReference>
<dbReference type="KEGG" id="soe:110793686"/>
<accession>A0A9R0ISP0</accession>
<evidence type="ECO:0000256" key="2">
    <source>
        <dbReference type="ARBA" id="ARBA00006484"/>
    </source>
</evidence>
<keyword evidence="4" id="KW-0560">Oxidoreductase</keyword>
<evidence type="ECO:0000256" key="4">
    <source>
        <dbReference type="ARBA" id="ARBA00023002"/>
    </source>
</evidence>
<dbReference type="GO" id="GO:0045703">
    <property type="term" value="F:ketoreductase activity"/>
    <property type="evidence" value="ECO:0000318"/>
    <property type="project" value="GO_Central"/>
</dbReference>
<dbReference type="AlphaFoldDB" id="A0A9R0ISP0"/>
<dbReference type="SUPFAM" id="SSF51735">
    <property type="entry name" value="NAD(P)-binding Rossmann-fold domains"/>
    <property type="match status" value="1"/>
</dbReference>
<dbReference type="OrthoDB" id="5545019at2759"/>
<evidence type="ECO:0000256" key="5">
    <source>
        <dbReference type="RuleBase" id="RU000363"/>
    </source>
</evidence>
<dbReference type="PIRSF" id="PIRSF000126">
    <property type="entry name" value="11-beta-HSD1"/>
    <property type="match status" value="1"/>
</dbReference>
<keyword evidence="6" id="KW-0472">Membrane</keyword>
<protein>
    <submittedName>
        <fullName evidence="8">Very-long-chain 3-oxoacyl-CoA reductase 1</fullName>
    </submittedName>
</protein>
<evidence type="ECO:0000313" key="8">
    <source>
        <dbReference type="RefSeq" id="XP_021854283.1"/>
    </source>
</evidence>
<keyword evidence="6" id="KW-1133">Transmembrane helix</keyword>
<dbReference type="GO" id="GO:0005783">
    <property type="term" value="C:endoplasmic reticulum"/>
    <property type="evidence" value="ECO:0000318"/>
    <property type="project" value="GO_Central"/>
</dbReference>
<dbReference type="InterPro" id="IPR020904">
    <property type="entry name" value="Sc_DH/Rdtase_CS"/>
</dbReference>
<comment type="subcellular location">
    <subcellularLocation>
        <location evidence="1">Endoplasmic reticulum</location>
    </subcellularLocation>
</comment>
<evidence type="ECO:0000256" key="1">
    <source>
        <dbReference type="ARBA" id="ARBA00004240"/>
    </source>
</evidence>
<dbReference type="PANTHER" id="PTHR43899">
    <property type="entry name" value="RH59310P"/>
    <property type="match status" value="1"/>
</dbReference>
<sequence>MAAISESTKNYSQETLVLAICITTVGFLVFFTQTFKFLKWVWTMFLRPPKNLTHYGSWALITGSTDGIGKSLSFDLASKGLDLILIGRNPQKLQTTSNEIWAKFGKENTKIKVIVIDFEKISGEEIENKIKEEIEGLDVGILVNNVGLSTNGARFFHEVGLEGFGNLVDVNIGSVSWVTRGVLPGMLQRRKGAIVNIGSGSSIVVPSYPLYSVYAATKAYVAMFSRSLSLEYKQFGIDVQCQIPLLVATKMASIKRSSFFVPSPDQYSKASVRWIGYESLCVPYWTHSLQWCLLNAIPDSLVNWALLRYFLSLRKKVLRKENKLV</sequence>
<gene>
    <name evidence="8" type="primary">LOC110793686</name>
</gene>
<dbReference type="InterPro" id="IPR002347">
    <property type="entry name" value="SDR_fam"/>
</dbReference>
<keyword evidence="3" id="KW-0521">NADP</keyword>
<comment type="similarity">
    <text evidence="2 5">Belongs to the short-chain dehydrogenases/reductases (SDR) family.</text>
</comment>
<name>A0A9R0ISP0_SPIOL</name>
<dbReference type="PRINTS" id="PR00081">
    <property type="entry name" value="GDHRDH"/>
</dbReference>
<reference evidence="8" key="2">
    <citation type="submission" date="2025-08" db="UniProtKB">
        <authorList>
            <consortium name="RefSeq"/>
        </authorList>
    </citation>
    <scope>IDENTIFICATION</scope>
    <source>
        <tissue evidence="8">Leaf</tissue>
    </source>
</reference>
<evidence type="ECO:0000256" key="6">
    <source>
        <dbReference type="SAM" id="Phobius"/>
    </source>
</evidence>
<reference evidence="7" key="1">
    <citation type="journal article" date="2021" name="Nat. Commun.">
        <title>Genomic analyses provide insights into spinach domestication and the genetic basis of agronomic traits.</title>
        <authorList>
            <person name="Cai X."/>
            <person name="Sun X."/>
            <person name="Xu C."/>
            <person name="Sun H."/>
            <person name="Wang X."/>
            <person name="Ge C."/>
            <person name="Zhang Z."/>
            <person name="Wang Q."/>
            <person name="Fei Z."/>
            <person name="Jiao C."/>
            <person name="Wang Q."/>
        </authorList>
    </citation>
    <scope>NUCLEOTIDE SEQUENCE [LARGE SCALE GENOMIC DNA]</scope>
    <source>
        <strain evidence="7">cv. Varoflay</strain>
    </source>
</reference>
<feature type="transmembrane region" description="Helical" evidence="6">
    <location>
        <begin position="16"/>
        <end position="38"/>
    </location>
</feature>
<dbReference type="FunFam" id="3.40.50.720:FF:000137">
    <property type="entry name" value="Hydroxysteroid (17-beta) dehydrogenase 3"/>
    <property type="match status" value="1"/>
</dbReference>
<evidence type="ECO:0000313" key="7">
    <source>
        <dbReference type="Proteomes" id="UP000813463"/>
    </source>
</evidence>
<keyword evidence="7" id="KW-1185">Reference proteome</keyword>
<organism evidence="7 8">
    <name type="scientific">Spinacia oleracea</name>
    <name type="common">Spinach</name>
    <dbReference type="NCBI Taxonomy" id="3562"/>
    <lineage>
        <taxon>Eukaryota</taxon>
        <taxon>Viridiplantae</taxon>
        <taxon>Streptophyta</taxon>
        <taxon>Embryophyta</taxon>
        <taxon>Tracheophyta</taxon>
        <taxon>Spermatophyta</taxon>
        <taxon>Magnoliopsida</taxon>
        <taxon>eudicotyledons</taxon>
        <taxon>Gunneridae</taxon>
        <taxon>Pentapetalae</taxon>
        <taxon>Caryophyllales</taxon>
        <taxon>Chenopodiaceae</taxon>
        <taxon>Chenopodioideae</taxon>
        <taxon>Anserineae</taxon>
        <taxon>Spinacia</taxon>
    </lineage>
</organism>
<evidence type="ECO:0000256" key="3">
    <source>
        <dbReference type="ARBA" id="ARBA00022857"/>
    </source>
</evidence>
<dbReference type="CDD" id="cd05356">
    <property type="entry name" value="17beta-HSD1_like_SDR_c"/>
    <property type="match status" value="1"/>
</dbReference>
<dbReference type="GeneID" id="110793686"/>
<proteinExistence type="inferred from homology"/>
<dbReference type="RefSeq" id="XP_021854283.1">
    <property type="nucleotide sequence ID" value="XM_021998591.2"/>
</dbReference>
<dbReference type="PANTHER" id="PTHR43899:SF13">
    <property type="entry name" value="RH59310P"/>
    <property type="match status" value="1"/>
</dbReference>
<dbReference type="PRINTS" id="PR00080">
    <property type="entry name" value="SDRFAMILY"/>
</dbReference>
<dbReference type="Pfam" id="PF00106">
    <property type="entry name" value="adh_short"/>
    <property type="match status" value="1"/>
</dbReference>